<organism evidence="2 3">
    <name type="scientific">Naganishia liquefaciens</name>
    <dbReference type="NCBI Taxonomy" id="104408"/>
    <lineage>
        <taxon>Eukaryota</taxon>
        <taxon>Fungi</taxon>
        <taxon>Dikarya</taxon>
        <taxon>Basidiomycota</taxon>
        <taxon>Agaricomycotina</taxon>
        <taxon>Tremellomycetes</taxon>
        <taxon>Filobasidiales</taxon>
        <taxon>Filobasidiaceae</taxon>
        <taxon>Naganishia</taxon>
    </lineage>
</organism>
<proteinExistence type="predicted"/>
<evidence type="ECO:0000313" key="3">
    <source>
        <dbReference type="Proteomes" id="UP000620104"/>
    </source>
</evidence>
<protein>
    <recommendedName>
        <fullName evidence="4">C2 NT-type domain-containing protein</fullName>
    </recommendedName>
</protein>
<feature type="region of interest" description="Disordered" evidence="1">
    <location>
        <begin position="253"/>
        <end position="304"/>
    </location>
</feature>
<feature type="compositionally biased region" description="Low complexity" evidence="1">
    <location>
        <begin position="282"/>
        <end position="297"/>
    </location>
</feature>
<feature type="region of interest" description="Disordered" evidence="1">
    <location>
        <begin position="360"/>
        <end position="383"/>
    </location>
</feature>
<dbReference type="EMBL" id="BLZA01000024">
    <property type="protein sequence ID" value="GHJ87974.1"/>
    <property type="molecule type" value="Genomic_DNA"/>
</dbReference>
<dbReference type="OrthoDB" id="3365224at2759"/>
<feature type="region of interest" description="Disordered" evidence="1">
    <location>
        <begin position="1"/>
        <end position="33"/>
    </location>
</feature>
<feature type="compositionally biased region" description="Low complexity" evidence="1">
    <location>
        <begin position="549"/>
        <end position="575"/>
    </location>
</feature>
<comment type="caution">
    <text evidence="2">The sequence shown here is derived from an EMBL/GenBank/DDBJ whole genome shotgun (WGS) entry which is preliminary data.</text>
</comment>
<sequence length="874" mass="93843">MPLPLHLHTAAESRSSSTVPSPSQSSHHHSRMASRLRNLFTPNRSATFAVTVTIHSVQNVPQVQGYFSVGWKFRDGEGGGRAKVDVKPADVMNDLPANLPDKPPLPIPRNLVTERRSLDTTDSRESSAASSTTTIDDLGGGLVSPISAGSVSSMSTTGMLSPIGAPGSHGTPAAPSESKKKFTGSAGARAALPAMTSSLPGSAPTSMSSSRQTSKTSAEGLGALQDISTTANHPEDLGESSRYSVHSSDYGIEYDPAFTPGPQPDRLTVPIQHSRSTRRQASSMHKASSSSLRSNAHSIEKETSPSHAALPLLVDSISVPVNTVSERRGCTPIAQLHNHSCEWGCTVTQLVRMKVHSLSGHHHARTTQPPLPDTPPLGILGAGSDSESGLKLTVWQHIRPPTIEETRTVERGSMKHRANGRGDDSYEFGGMNLDLAEFVGEEIRRAGTAAAVGPTVVPGVGPSVGMGGVTRRYLLTERAKTNATLKLTIDIKQVAGETNYVAPILQKRHIVSALADFGDEEPIVDSHHQLTGLHLTHSNASSNSGMSALSTKSRTSSLSNLRLTSTTTNSTTCSLAPERMPCSPMTRLKQLPEQHLLKPLSETTKSSSVKRKTEAGTSTKGTHLKQADSPEGIDPHGREERNGNLDSSDTTKPHHGKTGLTASPSDSTAHLQPESSHHRRHSRKSHSARLRRHQHHPHHTADPETTPECIVEAVFNPKPSNVYTPFTYVVAPGGRSVRGTDGKQPKSPVLPEDKLRSHDKVADHMDVSLISANTTMTSTTNPAESADEGSDTSAVDLKVNWIETESLQPHAREQARWNAAQGVWERRRGRGYGKMRTMPRRAVNDIERPFFKRLGRSEDGAANQSSGIHQPVHA</sequence>
<feature type="compositionally biased region" description="Low complexity" evidence="1">
    <location>
        <begin position="13"/>
        <end position="25"/>
    </location>
</feature>
<dbReference type="AlphaFoldDB" id="A0A8H3TVS2"/>
<evidence type="ECO:0000256" key="1">
    <source>
        <dbReference type="SAM" id="MobiDB-lite"/>
    </source>
</evidence>
<feature type="compositionally biased region" description="Basic residues" evidence="1">
    <location>
        <begin position="677"/>
        <end position="698"/>
    </location>
</feature>
<feature type="region of interest" description="Disordered" evidence="1">
    <location>
        <begin position="536"/>
        <end position="707"/>
    </location>
</feature>
<feature type="region of interest" description="Disordered" evidence="1">
    <location>
        <begin position="734"/>
        <end position="757"/>
    </location>
</feature>
<feature type="region of interest" description="Disordered" evidence="1">
    <location>
        <begin position="93"/>
        <end position="218"/>
    </location>
</feature>
<dbReference type="Proteomes" id="UP000620104">
    <property type="component" value="Unassembled WGS sequence"/>
</dbReference>
<feature type="compositionally biased region" description="Low complexity" evidence="1">
    <location>
        <begin position="202"/>
        <end position="217"/>
    </location>
</feature>
<feature type="compositionally biased region" description="Polar residues" evidence="1">
    <location>
        <begin position="660"/>
        <end position="674"/>
    </location>
</feature>
<feature type="compositionally biased region" description="Polar residues" evidence="1">
    <location>
        <begin position="147"/>
        <end position="159"/>
    </location>
</feature>
<dbReference type="PANTHER" id="PTHR21456">
    <property type="entry name" value="FAMILY WITH SEQUENCE SIMILARITY 102"/>
    <property type="match status" value="1"/>
</dbReference>
<feature type="compositionally biased region" description="Basic and acidic residues" evidence="1">
    <location>
        <begin position="112"/>
        <end position="125"/>
    </location>
</feature>
<keyword evidence="3" id="KW-1185">Reference proteome</keyword>
<gene>
    <name evidence="2" type="ORF">NliqN6_4376</name>
</gene>
<accession>A0A8H3TVS2</accession>
<reference evidence="2" key="1">
    <citation type="submission" date="2020-07" db="EMBL/GenBank/DDBJ databases">
        <title>Draft Genome Sequence of a Deep-Sea Yeast, Naganishia (Cryptococcus) liquefaciens strain N6.</title>
        <authorList>
            <person name="Han Y.W."/>
            <person name="Kajitani R."/>
            <person name="Morimoto H."/>
            <person name="Parhat M."/>
            <person name="Tsubouchi H."/>
            <person name="Bakenova O."/>
            <person name="Ogata M."/>
            <person name="Argunhan B."/>
            <person name="Aoki R."/>
            <person name="Kajiwara S."/>
            <person name="Itoh T."/>
            <person name="Iwasaki H."/>
        </authorList>
    </citation>
    <scope>NUCLEOTIDE SEQUENCE</scope>
    <source>
        <strain evidence="2">N6</strain>
    </source>
</reference>
<feature type="compositionally biased region" description="Low complexity" evidence="1">
    <location>
        <begin position="126"/>
        <end position="137"/>
    </location>
</feature>
<dbReference type="PANTHER" id="PTHR21456:SF1">
    <property type="entry name" value="C2 NT-TYPE DOMAIN-CONTAINING PROTEIN"/>
    <property type="match status" value="1"/>
</dbReference>
<feature type="compositionally biased region" description="Basic and acidic residues" evidence="1">
    <location>
        <begin position="625"/>
        <end position="643"/>
    </location>
</feature>
<dbReference type="InterPro" id="IPR039931">
    <property type="entry name" value="EEIG1/2-like"/>
</dbReference>
<feature type="region of interest" description="Disordered" evidence="1">
    <location>
        <begin position="854"/>
        <end position="874"/>
    </location>
</feature>
<feature type="compositionally biased region" description="Polar residues" evidence="1">
    <location>
        <begin position="536"/>
        <end position="548"/>
    </location>
</feature>
<evidence type="ECO:0008006" key="4">
    <source>
        <dbReference type="Google" id="ProtNLM"/>
    </source>
</evidence>
<evidence type="ECO:0000313" key="2">
    <source>
        <dbReference type="EMBL" id="GHJ87974.1"/>
    </source>
</evidence>
<name>A0A8H3TVS2_9TREE</name>